<feature type="domain" description="C2H2-type" evidence="13">
    <location>
        <begin position="354"/>
        <end position="381"/>
    </location>
</feature>
<evidence type="ECO:0000256" key="5">
    <source>
        <dbReference type="ARBA" id="ARBA00022833"/>
    </source>
</evidence>
<dbReference type="SUPFAM" id="SSF47353">
    <property type="entry name" value="Retrovirus capsid dimerization domain-like"/>
    <property type="match status" value="1"/>
</dbReference>
<dbReference type="FunFam" id="3.30.160.60:FF:000012">
    <property type="entry name" value="RB-associated KRAB zinc finger protein-like"/>
    <property type="match status" value="1"/>
</dbReference>
<keyword evidence="2" id="KW-0479">Metal-binding</keyword>
<dbReference type="GO" id="GO:0006355">
    <property type="term" value="P:regulation of DNA-templated transcription"/>
    <property type="evidence" value="ECO:0007669"/>
    <property type="project" value="InterPro"/>
</dbReference>
<dbReference type="InterPro" id="IPR013087">
    <property type="entry name" value="Znf_C2H2_type"/>
</dbReference>
<feature type="domain" description="C2H2-type" evidence="13">
    <location>
        <begin position="431"/>
        <end position="458"/>
    </location>
</feature>
<evidence type="ECO:0000256" key="3">
    <source>
        <dbReference type="ARBA" id="ARBA00022737"/>
    </source>
</evidence>
<dbReference type="InterPro" id="IPR003309">
    <property type="entry name" value="SCAN_dom"/>
</dbReference>
<evidence type="ECO:0000256" key="10">
    <source>
        <dbReference type="PROSITE-ProRule" id="PRU00042"/>
    </source>
</evidence>
<dbReference type="Pfam" id="PF13894">
    <property type="entry name" value="zf-C2H2_4"/>
    <property type="match status" value="1"/>
</dbReference>
<reference evidence="16" key="3">
    <citation type="submission" date="2025-09" db="UniProtKB">
        <authorList>
            <consortium name="Ensembl"/>
        </authorList>
    </citation>
    <scope>IDENTIFICATION</scope>
</reference>
<evidence type="ECO:0000256" key="1">
    <source>
        <dbReference type="ARBA" id="ARBA00004123"/>
    </source>
</evidence>
<evidence type="ECO:0008006" key="18">
    <source>
        <dbReference type="Google" id="ProtNLM"/>
    </source>
</evidence>
<dbReference type="Pfam" id="PF01352">
    <property type="entry name" value="KRAB"/>
    <property type="match status" value="1"/>
</dbReference>
<comment type="subcellular location">
    <subcellularLocation>
        <location evidence="1 11">Nucleus</location>
    </subcellularLocation>
</comment>
<dbReference type="GO" id="GO:0003677">
    <property type="term" value="F:DNA binding"/>
    <property type="evidence" value="ECO:0007669"/>
    <property type="project" value="UniProtKB-KW"/>
</dbReference>
<feature type="compositionally biased region" description="Basic and acidic residues" evidence="12">
    <location>
        <begin position="302"/>
        <end position="317"/>
    </location>
</feature>
<dbReference type="GeneTree" id="ENSGT00910000144582"/>
<dbReference type="Gene3D" id="6.10.140.140">
    <property type="match status" value="1"/>
</dbReference>
<dbReference type="FunCoup" id="G1Q2R9">
    <property type="interactions" value="410"/>
</dbReference>
<keyword evidence="4 10" id="KW-0863">Zinc-finger</keyword>
<dbReference type="Proteomes" id="UP000001074">
    <property type="component" value="Unassembled WGS sequence"/>
</dbReference>
<reference evidence="16 17" key="1">
    <citation type="journal article" date="2011" name="Nature">
        <title>A high-resolution map of human evolutionary constraint using 29 mammals.</title>
        <authorList>
            <person name="Lindblad-Toh K."/>
            <person name="Garber M."/>
            <person name="Zuk O."/>
            <person name="Lin M.F."/>
            <person name="Parker B.J."/>
            <person name="Washietl S."/>
            <person name="Kheradpour P."/>
            <person name="Ernst J."/>
            <person name="Jordan G."/>
            <person name="Mauceli E."/>
            <person name="Ward L.D."/>
            <person name="Lowe C.B."/>
            <person name="Holloway A.K."/>
            <person name="Clamp M."/>
            <person name="Gnerre S."/>
            <person name="Alfoldi J."/>
            <person name="Beal K."/>
            <person name="Chang J."/>
            <person name="Clawson H."/>
            <person name="Cuff J."/>
            <person name="Di Palma F."/>
            <person name="Fitzgerald S."/>
            <person name="Flicek P."/>
            <person name="Guttman M."/>
            <person name="Hubisz M.J."/>
            <person name="Jaffe D.B."/>
            <person name="Jungreis I."/>
            <person name="Kent W.J."/>
            <person name="Kostka D."/>
            <person name="Lara M."/>
            <person name="Martins A.L."/>
            <person name="Massingham T."/>
            <person name="Moltke I."/>
            <person name="Raney B.J."/>
            <person name="Rasmussen M.D."/>
            <person name="Robinson J."/>
            <person name="Stark A."/>
            <person name="Vilella A.J."/>
            <person name="Wen J."/>
            <person name="Xie X."/>
            <person name="Zody M.C."/>
            <person name="Baldwin J."/>
            <person name="Bloom T."/>
            <person name="Chin C.W."/>
            <person name="Heiman D."/>
            <person name="Nicol R."/>
            <person name="Nusbaum C."/>
            <person name="Young S."/>
            <person name="Wilkinson J."/>
            <person name="Worley K.C."/>
            <person name="Kovar C.L."/>
            <person name="Muzny D.M."/>
            <person name="Gibbs R.A."/>
            <person name="Cree A."/>
            <person name="Dihn H.H."/>
            <person name="Fowler G."/>
            <person name="Jhangiani S."/>
            <person name="Joshi V."/>
            <person name="Lee S."/>
            <person name="Lewis L.R."/>
            <person name="Nazareth L.V."/>
            <person name="Okwuonu G."/>
            <person name="Santibanez J."/>
            <person name="Warren W.C."/>
            <person name="Mardis E.R."/>
            <person name="Weinstock G.M."/>
            <person name="Wilson R.K."/>
            <person name="Delehaunty K."/>
            <person name="Dooling D."/>
            <person name="Fronik C."/>
            <person name="Fulton L."/>
            <person name="Fulton B."/>
            <person name="Graves T."/>
            <person name="Minx P."/>
            <person name="Sodergren E."/>
            <person name="Birney E."/>
            <person name="Margulies E.H."/>
            <person name="Herrero J."/>
            <person name="Green E.D."/>
            <person name="Haussler D."/>
            <person name="Siepel A."/>
            <person name="Goldman N."/>
            <person name="Pollard K.S."/>
            <person name="Pedersen J.S."/>
            <person name="Lander E.S."/>
            <person name="Kellis M."/>
        </authorList>
    </citation>
    <scope>NUCLEOTIDE SEQUENCE [LARGE SCALE GENOMIC DNA]</scope>
</reference>
<accession>G1Q2R9</accession>
<dbReference type="GO" id="GO:0008270">
    <property type="term" value="F:zinc ion binding"/>
    <property type="evidence" value="ECO:0007669"/>
    <property type="project" value="UniProtKB-KW"/>
</dbReference>
<dbReference type="Gene3D" id="3.30.160.60">
    <property type="entry name" value="Classic Zinc Finger"/>
    <property type="match status" value="3"/>
</dbReference>
<evidence type="ECO:0000256" key="9">
    <source>
        <dbReference type="ARBA" id="ARBA00023242"/>
    </source>
</evidence>
<dbReference type="Ensembl" id="ENSMLUT00000029711.1">
    <property type="protein sequence ID" value="ENSMLUP00000018002.1"/>
    <property type="gene ID" value="ENSMLUG00000025943.1"/>
</dbReference>
<dbReference type="Pfam" id="PF00096">
    <property type="entry name" value="zf-C2H2"/>
    <property type="match status" value="3"/>
</dbReference>
<keyword evidence="5" id="KW-0862">Zinc</keyword>
<dbReference type="OMA" id="GKAFYLM"/>
<evidence type="ECO:0000256" key="2">
    <source>
        <dbReference type="ARBA" id="ARBA00022723"/>
    </source>
</evidence>
<dbReference type="InterPro" id="IPR036051">
    <property type="entry name" value="KRAB_dom_sf"/>
</dbReference>
<dbReference type="SMART" id="SM00431">
    <property type="entry name" value="SCAN"/>
    <property type="match status" value="1"/>
</dbReference>
<feature type="region of interest" description="Disordered" evidence="12">
    <location>
        <begin position="211"/>
        <end position="350"/>
    </location>
</feature>
<dbReference type="InterPro" id="IPR038269">
    <property type="entry name" value="SCAN_sf"/>
</dbReference>
<evidence type="ECO:0000259" key="13">
    <source>
        <dbReference type="PROSITE" id="PS50157"/>
    </source>
</evidence>
<dbReference type="PANTHER" id="PTHR16515">
    <property type="entry name" value="PR DOMAIN ZINC FINGER PROTEIN"/>
    <property type="match status" value="1"/>
</dbReference>
<dbReference type="InParanoid" id="G1Q2R9"/>
<dbReference type="PANTHER" id="PTHR16515:SF49">
    <property type="entry name" value="GASTRULA ZINC FINGER PROTEIN XLCGF49.1-LIKE-RELATED"/>
    <property type="match status" value="1"/>
</dbReference>
<evidence type="ECO:0000256" key="12">
    <source>
        <dbReference type="SAM" id="MobiDB-lite"/>
    </source>
</evidence>
<dbReference type="InterPro" id="IPR036236">
    <property type="entry name" value="Znf_C2H2_sf"/>
</dbReference>
<dbReference type="eggNOG" id="KOG1721">
    <property type="taxonomic scope" value="Eukaryota"/>
</dbReference>
<dbReference type="Pfam" id="PF02023">
    <property type="entry name" value="SCAN"/>
    <property type="match status" value="1"/>
</dbReference>
<dbReference type="STRING" id="59463.ENSMLUP00000018002"/>
<name>G1Q2R9_MYOLU</name>
<feature type="domain" description="C2H2-type" evidence="13">
    <location>
        <begin position="485"/>
        <end position="512"/>
    </location>
</feature>
<dbReference type="PROSITE" id="PS00028">
    <property type="entry name" value="ZINC_FINGER_C2H2_1"/>
    <property type="match status" value="4"/>
</dbReference>
<feature type="compositionally biased region" description="Basic and acidic residues" evidence="12">
    <location>
        <begin position="212"/>
        <end position="225"/>
    </location>
</feature>
<dbReference type="HOGENOM" id="CLU_002678_49_8_1"/>
<dbReference type="CDD" id="cd07765">
    <property type="entry name" value="KRAB_A-box"/>
    <property type="match status" value="1"/>
</dbReference>
<evidence type="ECO:0000313" key="16">
    <source>
        <dbReference type="Ensembl" id="ENSMLUP00000018002.1"/>
    </source>
</evidence>
<dbReference type="SUPFAM" id="SSF57667">
    <property type="entry name" value="beta-beta-alpha zinc fingers"/>
    <property type="match status" value="3"/>
</dbReference>
<dbReference type="InterPro" id="IPR050331">
    <property type="entry name" value="Zinc_finger"/>
</dbReference>
<dbReference type="SUPFAM" id="SSF109640">
    <property type="entry name" value="KRAB domain (Kruppel-associated box)"/>
    <property type="match status" value="1"/>
</dbReference>
<sequence length="538" mass="60680">PETIPMRNPGVLKISHEKLRHFQSLSATGPQQALSQIRERCCEWLQPETHTKEQMMELLVLEQFLSTLPQEVQTWVRSRRPRNSKEAGILVANLLQACEEEDFPAQDPVLTEERKAEEHRKEEPNTCDDLPSAGCQCPSQESPVEAPTGAAQELVTFQDVFVDFSQEELNSLSAAQRRLHREVTLENYRSLVSLGYRFPKPDIIAQLEEEESRAMEEDGDTKTGPDWETGPETNQLPPEQSLPVEKPPLGAGVEDLDVASSWPVGPTGESSPDDPLDSNQVNEEKPRCLVMASEPKTLAPERSLDSDEFERRSDLREPPGGPLGMDPRECSAPGVCTPPPPVVSKPSPQETSIHKCEFCPRTFSTRMALKRHEQVHTGRKPRQGKQCAEGLLLVPCLSGRQGTPSGDQPPGGSLTRFPSVRVRVSEPQDYYECVHCGRAFVQDVHLRQHLQAHEAAKALPPALPRRRTHLIRYRQKHDYVGERALQCCDCSKAFSQSSQLVSHYRIHAQERPFQCRLCWKCFSRPSQLTQHYQLHSRE</sequence>
<dbReference type="Gene3D" id="1.10.4020.10">
    <property type="entry name" value="DNA breaking-rejoining enzymes"/>
    <property type="match status" value="1"/>
</dbReference>
<dbReference type="EMBL" id="AAPE02053487">
    <property type="status" value="NOT_ANNOTATED_CDS"/>
    <property type="molecule type" value="Genomic_DNA"/>
</dbReference>
<dbReference type="AlphaFoldDB" id="G1Q2R9"/>
<reference evidence="16" key="2">
    <citation type="submission" date="2025-08" db="UniProtKB">
        <authorList>
            <consortium name="Ensembl"/>
        </authorList>
    </citation>
    <scope>IDENTIFICATION</scope>
</reference>
<evidence type="ECO:0000256" key="11">
    <source>
        <dbReference type="PROSITE-ProRule" id="PRU00187"/>
    </source>
</evidence>
<dbReference type="SMART" id="SM00355">
    <property type="entry name" value="ZnF_C2H2"/>
    <property type="match status" value="4"/>
</dbReference>
<dbReference type="CDD" id="cd07936">
    <property type="entry name" value="SCAN"/>
    <property type="match status" value="1"/>
</dbReference>
<dbReference type="SMART" id="SM00349">
    <property type="entry name" value="KRAB"/>
    <property type="match status" value="1"/>
</dbReference>
<keyword evidence="8" id="KW-0804">Transcription</keyword>
<evidence type="ECO:0000259" key="15">
    <source>
        <dbReference type="PROSITE" id="PS50805"/>
    </source>
</evidence>
<dbReference type="PROSITE" id="PS50157">
    <property type="entry name" value="ZINC_FINGER_C2H2_2"/>
    <property type="match status" value="4"/>
</dbReference>
<keyword evidence="7" id="KW-0238">DNA-binding</keyword>
<dbReference type="PROSITE" id="PS50805">
    <property type="entry name" value="KRAB"/>
    <property type="match status" value="1"/>
</dbReference>
<dbReference type="FunFam" id="3.30.160.60:FF:002860">
    <property type="entry name" value="Zinc finger imprinted 2"/>
    <property type="match status" value="1"/>
</dbReference>
<keyword evidence="17" id="KW-1185">Reference proteome</keyword>
<proteinExistence type="predicted"/>
<dbReference type="PROSITE" id="PS50804">
    <property type="entry name" value="SCAN_BOX"/>
    <property type="match status" value="1"/>
</dbReference>
<organism evidence="16 17">
    <name type="scientific">Myotis lucifugus</name>
    <name type="common">Little brown bat</name>
    <dbReference type="NCBI Taxonomy" id="59463"/>
    <lineage>
        <taxon>Eukaryota</taxon>
        <taxon>Metazoa</taxon>
        <taxon>Chordata</taxon>
        <taxon>Craniata</taxon>
        <taxon>Vertebrata</taxon>
        <taxon>Euteleostomi</taxon>
        <taxon>Mammalia</taxon>
        <taxon>Eutheria</taxon>
        <taxon>Laurasiatheria</taxon>
        <taxon>Chiroptera</taxon>
        <taxon>Yangochiroptera</taxon>
        <taxon>Vespertilionidae</taxon>
        <taxon>Myotis</taxon>
    </lineage>
</organism>
<keyword evidence="9 11" id="KW-0539">Nucleus</keyword>
<dbReference type="GO" id="GO:0005634">
    <property type="term" value="C:nucleus"/>
    <property type="evidence" value="ECO:0007669"/>
    <property type="project" value="UniProtKB-SubCell"/>
</dbReference>
<feature type="domain" description="KRAB" evidence="15">
    <location>
        <begin position="155"/>
        <end position="225"/>
    </location>
</feature>
<evidence type="ECO:0000256" key="8">
    <source>
        <dbReference type="ARBA" id="ARBA00023163"/>
    </source>
</evidence>
<dbReference type="InterPro" id="IPR001909">
    <property type="entry name" value="KRAB"/>
</dbReference>
<keyword evidence="3" id="KW-0677">Repeat</keyword>
<feature type="domain" description="C2H2-type" evidence="13">
    <location>
        <begin position="513"/>
        <end position="538"/>
    </location>
</feature>
<dbReference type="FunFam" id="3.30.160.60:FF:000446">
    <property type="entry name" value="Zinc finger protein"/>
    <property type="match status" value="1"/>
</dbReference>
<feature type="compositionally biased region" description="Basic and acidic residues" evidence="12">
    <location>
        <begin position="111"/>
        <end position="124"/>
    </location>
</feature>
<evidence type="ECO:0000259" key="14">
    <source>
        <dbReference type="PROSITE" id="PS50804"/>
    </source>
</evidence>
<feature type="domain" description="SCAN box" evidence="14">
    <location>
        <begin position="16"/>
        <end position="94"/>
    </location>
</feature>
<evidence type="ECO:0000313" key="17">
    <source>
        <dbReference type="Proteomes" id="UP000001074"/>
    </source>
</evidence>
<evidence type="ECO:0000256" key="7">
    <source>
        <dbReference type="ARBA" id="ARBA00023125"/>
    </source>
</evidence>
<protein>
    <recommendedName>
        <fullName evidence="18">Zinc finger imprinted 2</fullName>
    </recommendedName>
</protein>
<dbReference type="FunFam" id="1.10.4020.10:FF:000001">
    <property type="entry name" value="zinc finger protein 263 isoform X1"/>
    <property type="match status" value="1"/>
</dbReference>
<feature type="region of interest" description="Disordered" evidence="12">
    <location>
        <begin position="398"/>
        <end position="417"/>
    </location>
</feature>
<evidence type="ECO:0000256" key="6">
    <source>
        <dbReference type="ARBA" id="ARBA00023015"/>
    </source>
</evidence>
<feature type="region of interest" description="Disordered" evidence="12">
    <location>
        <begin position="103"/>
        <end position="148"/>
    </location>
</feature>
<evidence type="ECO:0000256" key="4">
    <source>
        <dbReference type="ARBA" id="ARBA00022771"/>
    </source>
</evidence>
<keyword evidence="6" id="KW-0805">Transcription regulation</keyword>